<feature type="compositionally biased region" description="Basic and acidic residues" evidence="1">
    <location>
        <begin position="154"/>
        <end position="172"/>
    </location>
</feature>
<evidence type="ECO:0000313" key="4">
    <source>
        <dbReference type="Proteomes" id="UP000265618"/>
    </source>
</evidence>
<organism evidence="3 4">
    <name type="scientific">Kipferlia bialata</name>
    <dbReference type="NCBI Taxonomy" id="797122"/>
    <lineage>
        <taxon>Eukaryota</taxon>
        <taxon>Metamonada</taxon>
        <taxon>Carpediemonas-like organisms</taxon>
        <taxon>Kipferlia</taxon>
    </lineage>
</organism>
<dbReference type="InterPro" id="IPR043472">
    <property type="entry name" value="Macro_dom-like"/>
</dbReference>
<feature type="compositionally biased region" description="Basic and acidic residues" evidence="1">
    <location>
        <begin position="360"/>
        <end position="372"/>
    </location>
</feature>
<proteinExistence type="predicted"/>
<dbReference type="SUPFAM" id="SSF52949">
    <property type="entry name" value="Macro domain-like"/>
    <property type="match status" value="1"/>
</dbReference>
<dbReference type="PANTHER" id="PTHR11106">
    <property type="entry name" value="GANGLIOSIDE INDUCED DIFFERENTIATION ASSOCIATED PROTEIN 2-RELATED"/>
    <property type="match status" value="1"/>
</dbReference>
<feature type="region of interest" description="Disordered" evidence="1">
    <location>
        <begin position="236"/>
        <end position="539"/>
    </location>
</feature>
<dbReference type="SMART" id="SM00506">
    <property type="entry name" value="A1pp"/>
    <property type="match status" value="1"/>
</dbReference>
<feature type="compositionally biased region" description="Basic and acidic residues" evidence="1">
    <location>
        <begin position="308"/>
        <end position="352"/>
    </location>
</feature>
<feature type="compositionally biased region" description="Low complexity" evidence="1">
    <location>
        <begin position="502"/>
        <end position="523"/>
    </location>
</feature>
<feature type="compositionally biased region" description="Basic and acidic residues" evidence="1">
    <location>
        <begin position="236"/>
        <end position="301"/>
    </location>
</feature>
<gene>
    <name evidence="3" type="ORF">KIPB_011461</name>
</gene>
<evidence type="ECO:0000256" key="1">
    <source>
        <dbReference type="SAM" id="MobiDB-lite"/>
    </source>
</evidence>
<dbReference type="AlphaFoldDB" id="A0A9K3D6J3"/>
<protein>
    <recommendedName>
        <fullName evidence="2">Macro domain-containing protein</fullName>
    </recommendedName>
</protein>
<dbReference type="Proteomes" id="UP000265618">
    <property type="component" value="Unassembled WGS sequence"/>
</dbReference>
<keyword evidence="4" id="KW-1185">Reference proteome</keyword>
<feature type="non-terminal residue" evidence="3">
    <location>
        <position position="1"/>
    </location>
</feature>
<comment type="caution">
    <text evidence="3">The sequence shown here is derived from an EMBL/GenBank/DDBJ whole genome shotgun (WGS) entry which is preliminary data.</text>
</comment>
<feature type="compositionally biased region" description="Low complexity" evidence="1">
    <location>
        <begin position="391"/>
        <end position="419"/>
    </location>
</feature>
<sequence>LSHLGGVAGALSRAGGPKIQSDSDAYVAKNGSLSVGHAVLMPGHSLLAQYVIHTAGPVVRRDTPTPQQETDLSSAVSSSLHLAAKQGVTSTALPCISTGVAGFPLARACHIIVDTCRRFALHPPEGSPLTSIVVVALASDRVAAVQECLGRIEGSQRRDRQERERQERERQTQRAMALEAERQYKERERARLEVERQQREREKLVRERAEAAMRDTQRMERERERLAAEKETARLAAVQKERERQTALRLEAERQHAERERLDRERAERERLMREKLMREKAERERVDKERDQRERDRMEAEMAASLRGERERVRQETHETRRQPEVKRDGAERVRTGTRERERESTTRGRADVVQGGHAMDRQRTGRERGGEPTQRPLPPRHLPAPVSPTPSSAPVSAPTSSARVVATTAPVPAATVTQSHQPESRSRVAESRSTRPSLRSRVGTFVTQRFTGRSPTPASLSGADPQSSPVPVRSTASASTETPIQGPPPTSLPSPTVQGSSTTATAPSPAATVPVVSPSPSKRVSLTPIKREREDTVPKTPKVHVYYIAIISPSGTSYLRH</sequence>
<dbReference type="EMBL" id="BDIP01004662">
    <property type="protein sequence ID" value="GIQ89076.1"/>
    <property type="molecule type" value="Genomic_DNA"/>
</dbReference>
<feature type="compositionally biased region" description="Polar residues" evidence="1">
    <location>
        <begin position="447"/>
        <end position="485"/>
    </location>
</feature>
<feature type="compositionally biased region" description="Pro residues" evidence="1">
    <location>
        <begin position="377"/>
        <end position="390"/>
    </location>
</feature>
<evidence type="ECO:0000313" key="3">
    <source>
        <dbReference type="EMBL" id="GIQ89076.1"/>
    </source>
</evidence>
<evidence type="ECO:0000259" key="2">
    <source>
        <dbReference type="PROSITE" id="PS51154"/>
    </source>
</evidence>
<feature type="compositionally biased region" description="Basic and acidic residues" evidence="1">
    <location>
        <begin position="424"/>
        <end position="435"/>
    </location>
</feature>
<feature type="region of interest" description="Disordered" evidence="1">
    <location>
        <begin position="154"/>
        <end position="178"/>
    </location>
</feature>
<dbReference type="Gene3D" id="3.40.220.10">
    <property type="entry name" value="Leucine Aminopeptidase, subunit E, domain 1"/>
    <property type="match status" value="1"/>
</dbReference>
<reference evidence="3 4" key="1">
    <citation type="journal article" date="2018" name="PLoS ONE">
        <title>The draft genome of Kipferlia bialata reveals reductive genome evolution in fornicate parasites.</title>
        <authorList>
            <person name="Tanifuji G."/>
            <person name="Takabayashi S."/>
            <person name="Kume K."/>
            <person name="Takagi M."/>
            <person name="Nakayama T."/>
            <person name="Kamikawa R."/>
            <person name="Inagaki Y."/>
            <person name="Hashimoto T."/>
        </authorList>
    </citation>
    <scope>NUCLEOTIDE SEQUENCE [LARGE SCALE GENOMIC DNA]</scope>
    <source>
        <strain evidence="3">NY0173</strain>
    </source>
</reference>
<accession>A0A9K3D6J3</accession>
<dbReference type="InterPro" id="IPR002589">
    <property type="entry name" value="Macro_dom"/>
</dbReference>
<dbReference type="PROSITE" id="PS51154">
    <property type="entry name" value="MACRO"/>
    <property type="match status" value="1"/>
</dbReference>
<name>A0A9K3D6J3_9EUKA</name>
<dbReference type="OrthoDB" id="6133115at2759"/>
<dbReference type="Pfam" id="PF01661">
    <property type="entry name" value="Macro"/>
    <property type="match status" value="1"/>
</dbReference>
<feature type="domain" description="Macro" evidence="2">
    <location>
        <begin position="1"/>
        <end position="153"/>
    </location>
</feature>